<sequence>MAGGKIKAKIKTVLRPSSGSKPMKMEGGDAGLLSARIIAVVKKEKESQKNESERNRQTKKG</sequence>
<comment type="caution">
    <text evidence="1">The sequence shown here is derived from an EMBL/GenBank/DDBJ whole genome shotgun (WGS) entry which is preliminary data.</text>
</comment>
<reference evidence="1" key="2">
    <citation type="journal article" date="2021" name="PeerJ">
        <title>Extensive microbial diversity within the chicken gut microbiome revealed by metagenomics and culture.</title>
        <authorList>
            <person name="Gilroy R."/>
            <person name="Ravi A."/>
            <person name="Getino M."/>
            <person name="Pursley I."/>
            <person name="Horton D.L."/>
            <person name="Alikhan N.F."/>
            <person name="Baker D."/>
            <person name="Gharbi K."/>
            <person name="Hall N."/>
            <person name="Watson M."/>
            <person name="Adriaenssens E.M."/>
            <person name="Foster-Nyarko E."/>
            <person name="Jarju S."/>
            <person name="Secka A."/>
            <person name="Antonio M."/>
            <person name="Oren A."/>
            <person name="Chaudhuri R.R."/>
            <person name="La Ragione R."/>
            <person name="Hildebrand F."/>
            <person name="Pallen M.J."/>
        </authorList>
    </citation>
    <scope>NUCLEOTIDE SEQUENCE</scope>
    <source>
        <strain evidence="1">B1-8020</strain>
    </source>
</reference>
<name>A0A9D9II06_9BACT</name>
<accession>A0A9D9II06</accession>
<dbReference type="EMBL" id="JADIMA010000028">
    <property type="protein sequence ID" value="MBO8472540.1"/>
    <property type="molecule type" value="Genomic_DNA"/>
</dbReference>
<proteinExistence type="predicted"/>
<gene>
    <name evidence="1" type="ORF">IAB81_02790</name>
</gene>
<dbReference type="Proteomes" id="UP000823604">
    <property type="component" value="Unassembled WGS sequence"/>
</dbReference>
<reference evidence="1" key="1">
    <citation type="submission" date="2020-10" db="EMBL/GenBank/DDBJ databases">
        <authorList>
            <person name="Gilroy R."/>
        </authorList>
    </citation>
    <scope>NUCLEOTIDE SEQUENCE</scope>
    <source>
        <strain evidence="1">B1-8020</strain>
    </source>
</reference>
<organism evidence="1 2">
    <name type="scientific">Candidatus Merdivivens pullicola</name>
    <dbReference type="NCBI Taxonomy" id="2840872"/>
    <lineage>
        <taxon>Bacteria</taxon>
        <taxon>Pseudomonadati</taxon>
        <taxon>Bacteroidota</taxon>
        <taxon>Bacteroidia</taxon>
        <taxon>Bacteroidales</taxon>
        <taxon>Muribaculaceae</taxon>
        <taxon>Muribaculaceae incertae sedis</taxon>
        <taxon>Candidatus Merdivivens</taxon>
    </lineage>
</organism>
<dbReference type="AlphaFoldDB" id="A0A9D9II06"/>
<evidence type="ECO:0000313" key="1">
    <source>
        <dbReference type="EMBL" id="MBO8472540.1"/>
    </source>
</evidence>
<protein>
    <submittedName>
        <fullName evidence="1">Uncharacterized protein</fullName>
    </submittedName>
</protein>
<evidence type="ECO:0000313" key="2">
    <source>
        <dbReference type="Proteomes" id="UP000823604"/>
    </source>
</evidence>